<dbReference type="PANTHER" id="PTHR32063">
    <property type="match status" value="1"/>
</dbReference>
<proteinExistence type="predicted"/>
<feature type="transmembrane region" description="Helical" evidence="1">
    <location>
        <begin position="520"/>
        <end position="542"/>
    </location>
</feature>
<dbReference type="SUPFAM" id="SSF82693">
    <property type="entry name" value="Multidrug efflux transporter AcrB pore domain, PN1, PN2, PC1 and PC2 subdomains"/>
    <property type="match status" value="2"/>
</dbReference>
<feature type="transmembrane region" description="Helical" evidence="1">
    <location>
        <begin position="432"/>
        <end position="452"/>
    </location>
</feature>
<dbReference type="Gene3D" id="3.30.2090.10">
    <property type="entry name" value="Multidrug efflux transporter AcrB TolC docking domain, DN and DC subdomains"/>
    <property type="match status" value="2"/>
</dbReference>
<dbReference type="PANTHER" id="PTHR32063:SF64">
    <property type="entry name" value="ACRB_ACRD_ACRF FAMILY PROTEIN"/>
    <property type="match status" value="1"/>
</dbReference>
<feature type="transmembrane region" description="Helical" evidence="1">
    <location>
        <begin position="340"/>
        <end position="357"/>
    </location>
</feature>
<evidence type="ECO:0000313" key="3">
    <source>
        <dbReference type="Proteomes" id="UP000199468"/>
    </source>
</evidence>
<dbReference type="Pfam" id="PF00873">
    <property type="entry name" value="ACR_tran"/>
    <property type="match status" value="1"/>
</dbReference>
<feature type="transmembrane region" description="Helical" evidence="1">
    <location>
        <begin position="981"/>
        <end position="1009"/>
    </location>
</feature>
<feature type="transmembrane region" description="Helical" evidence="1">
    <location>
        <begin position="15"/>
        <end position="35"/>
    </location>
</feature>
<dbReference type="SUPFAM" id="SSF82866">
    <property type="entry name" value="Multidrug efflux transporter AcrB transmembrane domain"/>
    <property type="match status" value="2"/>
</dbReference>
<keyword evidence="3" id="KW-1185">Reference proteome</keyword>
<accession>A0ABY0NAY8</accession>
<feature type="transmembrane region" description="Helical" evidence="1">
    <location>
        <begin position="956"/>
        <end position="975"/>
    </location>
</feature>
<dbReference type="PRINTS" id="PR00702">
    <property type="entry name" value="ACRIFLAVINRP"/>
</dbReference>
<reference evidence="2 3" key="1">
    <citation type="submission" date="2016-10" db="EMBL/GenBank/DDBJ databases">
        <authorList>
            <person name="Varghese N."/>
            <person name="Submissions S."/>
        </authorList>
    </citation>
    <scope>NUCLEOTIDE SEQUENCE [LARGE SCALE GENOMIC DNA]</scope>
    <source>
        <strain evidence="2 3">DSM 26672</strain>
    </source>
</reference>
<keyword evidence="1" id="KW-0812">Transmembrane</keyword>
<organism evidence="2 3">
    <name type="scientific">Bosea robiniae</name>
    <dbReference type="NCBI Taxonomy" id="1036780"/>
    <lineage>
        <taxon>Bacteria</taxon>
        <taxon>Pseudomonadati</taxon>
        <taxon>Pseudomonadota</taxon>
        <taxon>Alphaproteobacteria</taxon>
        <taxon>Hyphomicrobiales</taxon>
        <taxon>Boseaceae</taxon>
        <taxon>Bosea</taxon>
    </lineage>
</organism>
<sequence>MSFNLSEWALKSRSVVIYLMIIAVAAGVFAFVKLGRNEDPAFVIKTMVVSAIWPGATMEDTLSQVTERLERQLEETPGLDSVRSFTRPGVTTIFVNLKGDVPGRQVQDTWYRVRNLIADMRHTLPAGTLGPFFNDRFGDTFGIIYGFTSDGFTSRDLRDHVEAIRSRLLLVPDVSKIEIVGAQDERIFIEFSVRELANLGLDRSALLGALQAQNVVRPAGEVQTQDEKFSVRVSGAFQSEADLLGINFPVGDRMVRLADIATIRRGHADPPTPMFRVNGRDAIGLGIAMRDGGDILALGNNIKKAMAEVTAGLPLGIEPYLVADQAVTVSHAIDDFMMSLWQAVGIILVVSFISLGVRPGLVVALAIPLTLAIVFACMLVAGIDMQRISLGALIIALALLVDDAMTTTDAMVTRLAAGEEKMKAATFAFEKYATAMLAGTLVTIAGFVPIGFAASSAGEYTFSLFAVVTIALVVSWFVAVLFAPVLGVAMLKAPDASAQQKEPGRVERGFRSFLSSAIKLRWVTIAVTLGLFAASLLALPLVPRQFFPASDRPELLVDLTLPQNASIYASEDMVNRFEASLKGDPDVERWSTYVGRGAIRFYLPLNAQLPNDFFSQAVIVAKDVAARERLQKKLEALLAKDFPNVVGRVSPLELGPPVGWPVQYRVSGPDIAEVRTIAMKLAQVVAANPKAQQINFDWIEPARELRLRVDQDEARRLGLSSAAVAAIVNTVVSGTVVTQVRDSIYLVDVVVRAQDAERASLDTLRSMQVALPSGRSVPVSQFVSFSYGLDTPLIWRRDRVPNLTVSADVPPGILPDAVVGALQSSVDGLRKTLPAGYDIAVGGTVEESAKSQASVIAVIPVMLLIMFTVLMAQLRSFRLFAIVLSIAPLGLIGVVAALLLSGKPLGFVALLGILALIGIITKNAVILVGQIEDERATGKGVVEAAVDAAGTRFRPIVLTAISTVLGMIPIAPTVFWGPMAFAIMGGLLVATVLTLVLLPVLYVTVFGAATARNGKTKRMANAGASRS</sequence>
<dbReference type="InterPro" id="IPR027463">
    <property type="entry name" value="AcrB_DN_DC_subdom"/>
</dbReference>
<comment type="caution">
    <text evidence="2">The sequence shown here is derived from an EMBL/GenBank/DDBJ whole genome shotgun (WGS) entry which is preliminary data.</text>
</comment>
<dbReference type="InterPro" id="IPR001036">
    <property type="entry name" value="Acrflvin-R"/>
</dbReference>
<gene>
    <name evidence="2" type="ORF">SAMN05421844_101102</name>
</gene>
<dbReference type="Proteomes" id="UP000199468">
    <property type="component" value="Unassembled WGS sequence"/>
</dbReference>
<feature type="transmembrane region" description="Helical" evidence="1">
    <location>
        <begin position="853"/>
        <end position="872"/>
    </location>
</feature>
<keyword evidence="1" id="KW-1133">Transmembrane helix</keyword>
<dbReference type="SUPFAM" id="SSF82714">
    <property type="entry name" value="Multidrug efflux transporter AcrB TolC docking domain, DN and DC subdomains"/>
    <property type="match status" value="2"/>
</dbReference>
<evidence type="ECO:0000313" key="2">
    <source>
        <dbReference type="EMBL" id="SDF22596.1"/>
    </source>
</evidence>
<feature type="transmembrane region" description="Helical" evidence="1">
    <location>
        <begin position="906"/>
        <end position="929"/>
    </location>
</feature>
<dbReference type="EMBL" id="FNBZ01000001">
    <property type="protein sequence ID" value="SDF22596.1"/>
    <property type="molecule type" value="Genomic_DNA"/>
</dbReference>
<dbReference type="Gene3D" id="3.30.70.1440">
    <property type="entry name" value="Multidrug efflux transporter AcrB pore domain"/>
    <property type="match status" value="1"/>
</dbReference>
<dbReference type="RefSeq" id="WP_091855396.1">
    <property type="nucleotide sequence ID" value="NZ_FNBZ01000001.1"/>
</dbReference>
<keyword evidence="1" id="KW-0472">Membrane</keyword>
<evidence type="ECO:0000256" key="1">
    <source>
        <dbReference type="SAM" id="Phobius"/>
    </source>
</evidence>
<dbReference type="Gene3D" id="1.20.1640.10">
    <property type="entry name" value="Multidrug efflux transporter AcrB transmembrane domain"/>
    <property type="match status" value="2"/>
</dbReference>
<dbReference type="Gene3D" id="3.30.70.1320">
    <property type="entry name" value="Multidrug efflux transporter AcrB pore domain like"/>
    <property type="match status" value="1"/>
</dbReference>
<feature type="transmembrane region" description="Helical" evidence="1">
    <location>
        <begin position="879"/>
        <end position="900"/>
    </location>
</feature>
<name>A0ABY0NAY8_9HYPH</name>
<feature type="transmembrane region" description="Helical" evidence="1">
    <location>
        <begin position="464"/>
        <end position="491"/>
    </location>
</feature>
<protein>
    <submittedName>
        <fullName evidence="2">Multidrug efflux pump subunit AcrB</fullName>
    </submittedName>
</protein>
<feature type="transmembrane region" description="Helical" evidence="1">
    <location>
        <begin position="363"/>
        <end position="383"/>
    </location>
</feature>
<dbReference type="Gene3D" id="3.30.70.1430">
    <property type="entry name" value="Multidrug efflux transporter AcrB pore domain"/>
    <property type="match status" value="2"/>
</dbReference>